<dbReference type="GeneID" id="104604153"/>
<name>A0A1U8AL23_NELNU</name>
<dbReference type="KEGG" id="nnu:104604153"/>
<keyword evidence="4 7" id="KW-0812">Transmembrane</keyword>
<evidence type="ECO:0000256" key="5">
    <source>
        <dbReference type="ARBA" id="ARBA00022989"/>
    </source>
</evidence>
<evidence type="ECO:0000256" key="2">
    <source>
        <dbReference type="ARBA" id="ARBA00008572"/>
    </source>
</evidence>
<protein>
    <submittedName>
        <fullName evidence="9">Cationic amino acid transporter 2, vacuolar-like</fullName>
    </submittedName>
</protein>
<dbReference type="Proteomes" id="UP000189703">
    <property type="component" value="Unplaced"/>
</dbReference>
<dbReference type="Gene3D" id="1.20.1740.10">
    <property type="entry name" value="Amino acid/polyamine transporter I"/>
    <property type="match status" value="1"/>
</dbReference>
<dbReference type="GO" id="GO:0016020">
    <property type="term" value="C:membrane"/>
    <property type="evidence" value="ECO:0007669"/>
    <property type="project" value="UniProtKB-SubCell"/>
</dbReference>
<reference evidence="9" key="1">
    <citation type="submission" date="2025-08" db="UniProtKB">
        <authorList>
            <consortium name="RefSeq"/>
        </authorList>
    </citation>
    <scope>IDENTIFICATION</scope>
</reference>
<evidence type="ECO:0000256" key="6">
    <source>
        <dbReference type="ARBA" id="ARBA00023136"/>
    </source>
</evidence>
<evidence type="ECO:0000256" key="1">
    <source>
        <dbReference type="ARBA" id="ARBA00004141"/>
    </source>
</evidence>
<evidence type="ECO:0000256" key="7">
    <source>
        <dbReference type="SAM" id="Phobius"/>
    </source>
</evidence>
<dbReference type="AlphaFoldDB" id="A0A1U8AL23"/>
<dbReference type="InterPro" id="IPR002293">
    <property type="entry name" value="AA/rel_permease1"/>
</dbReference>
<comment type="similarity">
    <text evidence="2">Belongs to the amino acid-polyamine-organocation (APC) superfamily. Cationic amino acid transporter (CAT) (TC 2.A.3.3) family.</text>
</comment>
<comment type="subcellular location">
    <subcellularLocation>
        <location evidence="1">Membrane</location>
        <topology evidence="1">Multi-pass membrane protein</topology>
    </subcellularLocation>
</comment>
<dbReference type="PANTHER" id="PTHR43243:SF4">
    <property type="entry name" value="CATIONIC AMINO ACID TRANSPORTER 4"/>
    <property type="match status" value="1"/>
</dbReference>
<dbReference type="RefSeq" id="XP_010266711.1">
    <property type="nucleotide sequence ID" value="XM_010268409.2"/>
</dbReference>
<dbReference type="Pfam" id="PF13520">
    <property type="entry name" value="AA_permease_2"/>
    <property type="match status" value="1"/>
</dbReference>
<dbReference type="PANTHER" id="PTHR43243">
    <property type="entry name" value="INNER MEMBRANE TRANSPORTER YGJI-RELATED"/>
    <property type="match status" value="1"/>
</dbReference>
<evidence type="ECO:0000313" key="8">
    <source>
        <dbReference type="Proteomes" id="UP000189703"/>
    </source>
</evidence>
<keyword evidence="6 7" id="KW-0472">Membrane</keyword>
<evidence type="ECO:0000313" key="9">
    <source>
        <dbReference type="RefSeq" id="XP_010266711.1"/>
    </source>
</evidence>
<feature type="transmembrane region" description="Helical" evidence="7">
    <location>
        <begin position="35"/>
        <end position="56"/>
    </location>
</feature>
<keyword evidence="5 7" id="KW-1133">Transmembrane helix</keyword>
<dbReference type="eggNOG" id="KOG1286">
    <property type="taxonomic scope" value="Eukaryota"/>
</dbReference>
<sequence>MLVSTVIIGLVPFFALDPDIPVSSAFSSHGMQWAVYIITTGAITALCSTLMGSLLPQPRILMVMARDGLLPAFFSDVHKHNQVPVNSTIATGVFAAILALFMDVSQLAGMVSVGTLLAFTVVDVSILILRYIPPDEVPLPSSLKETIDSVSSSHGSGTVMGKIQKILLTTLRIILK</sequence>
<organism evidence="8 9">
    <name type="scientific">Nelumbo nucifera</name>
    <name type="common">Sacred lotus</name>
    <dbReference type="NCBI Taxonomy" id="4432"/>
    <lineage>
        <taxon>Eukaryota</taxon>
        <taxon>Viridiplantae</taxon>
        <taxon>Streptophyta</taxon>
        <taxon>Embryophyta</taxon>
        <taxon>Tracheophyta</taxon>
        <taxon>Spermatophyta</taxon>
        <taxon>Magnoliopsida</taxon>
        <taxon>Proteales</taxon>
        <taxon>Nelumbonaceae</taxon>
        <taxon>Nelumbo</taxon>
    </lineage>
</organism>
<dbReference type="OrthoDB" id="1933122at2759"/>
<gene>
    <name evidence="9" type="primary">LOC104604153</name>
</gene>
<proteinExistence type="inferred from homology"/>
<dbReference type="GO" id="GO:0022857">
    <property type="term" value="F:transmembrane transporter activity"/>
    <property type="evidence" value="ECO:0007669"/>
    <property type="project" value="InterPro"/>
</dbReference>
<accession>A0A1U8AL23</accession>
<feature type="transmembrane region" description="Helical" evidence="7">
    <location>
        <begin position="83"/>
        <end position="101"/>
    </location>
</feature>
<evidence type="ECO:0000256" key="3">
    <source>
        <dbReference type="ARBA" id="ARBA00022448"/>
    </source>
</evidence>
<keyword evidence="3" id="KW-0813">Transport</keyword>
<dbReference type="InParanoid" id="A0A1U8AL23"/>
<evidence type="ECO:0000256" key="4">
    <source>
        <dbReference type="ARBA" id="ARBA00022692"/>
    </source>
</evidence>
<feature type="transmembrane region" description="Helical" evidence="7">
    <location>
        <begin position="107"/>
        <end position="129"/>
    </location>
</feature>
<keyword evidence="8" id="KW-1185">Reference proteome</keyword>